<name>A0A4R6WHK5_9SPHI</name>
<reference evidence="4 5" key="1">
    <citation type="submission" date="2019-03" db="EMBL/GenBank/DDBJ databases">
        <title>Genomic Encyclopedia of Archaeal and Bacterial Type Strains, Phase II (KMG-II): from individual species to whole genera.</title>
        <authorList>
            <person name="Goeker M."/>
        </authorList>
    </citation>
    <scope>NUCLEOTIDE SEQUENCE [LARGE SCALE GENOMIC DNA]</scope>
    <source>
        <strain evidence="4 5">DSM 28353</strain>
    </source>
</reference>
<dbReference type="AlphaFoldDB" id="A0A4R6WHK5"/>
<dbReference type="PANTHER" id="PTHR40111:SF1">
    <property type="entry name" value="CEPHALOSPORIN-C DEACETYLASE"/>
    <property type="match status" value="1"/>
</dbReference>
<accession>A0A4R6WHK5</accession>
<sequence>MKSPQFINLLALLCFGLLISHAGYAQSRSSQAIQVLVSPNKPDWTYNKNEEASFKIQVLQHQVPLTDIEITYSVGLEKMTPTDQGKVKLKDGFAVVKGRLAAPGFLRCEAKVSIDGRWYSGIATAGYVPLDIKPTQTLPDDFQEYWDTAIAKASKVPLDAKLTLLPERCTENVDVYHVNMQNAAAGTRQYGILAKPKKEGKYPAVLSVPGAGIRPYAGVIDLAEKGIITLQIGIHGIPVTYETGLYNDLGNGPLKGYPFFNLDDRDSYYYNRVYLGCVRAVDFLYALPEFNGNDLLVWGGSQGGALAIITASLDSRVKGLASLYPALSDLTGYMHNRAGGWPHMFRTDVDENKVKVSAYYDVVNFARFVKVPGFYTWGYNDDTCPPTSYYSAYNLINAPKELYLVQETGHWTYPEQHQEIEKWMLKQLKK</sequence>
<protein>
    <submittedName>
        <fullName evidence="4">Cephalosporin-C deacetylase-like acetyl esterase</fullName>
    </submittedName>
</protein>
<dbReference type="GO" id="GO:0052689">
    <property type="term" value="F:carboxylic ester hydrolase activity"/>
    <property type="evidence" value="ECO:0007669"/>
    <property type="project" value="TreeGrafter"/>
</dbReference>
<proteinExistence type="predicted"/>
<evidence type="ECO:0000313" key="4">
    <source>
        <dbReference type="EMBL" id="TDQ77821.1"/>
    </source>
</evidence>
<feature type="domain" description="Acetyl xylan esterase" evidence="3">
    <location>
        <begin position="133"/>
        <end position="424"/>
    </location>
</feature>
<dbReference type="InterPro" id="IPR008391">
    <property type="entry name" value="AXE1_dom"/>
</dbReference>
<evidence type="ECO:0000256" key="1">
    <source>
        <dbReference type="PIRSR" id="PIRSR639069-1"/>
    </source>
</evidence>
<feature type="chain" id="PRO_5020399860" evidence="2">
    <location>
        <begin position="26"/>
        <end position="430"/>
    </location>
</feature>
<feature type="signal peptide" evidence="2">
    <location>
        <begin position="1"/>
        <end position="25"/>
    </location>
</feature>
<dbReference type="Gene3D" id="3.40.50.1820">
    <property type="entry name" value="alpha/beta hydrolase"/>
    <property type="match status" value="1"/>
</dbReference>
<dbReference type="RefSeq" id="WP_133584101.1">
    <property type="nucleotide sequence ID" value="NZ_SNYV01000013.1"/>
</dbReference>
<organism evidence="4 5">
    <name type="scientific">Sphingobacterium yanglingense</name>
    <dbReference type="NCBI Taxonomy" id="1437280"/>
    <lineage>
        <taxon>Bacteria</taxon>
        <taxon>Pseudomonadati</taxon>
        <taxon>Bacteroidota</taxon>
        <taxon>Sphingobacteriia</taxon>
        <taxon>Sphingobacteriales</taxon>
        <taxon>Sphingobacteriaceae</taxon>
        <taxon>Sphingobacterium</taxon>
    </lineage>
</organism>
<evidence type="ECO:0000256" key="2">
    <source>
        <dbReference type="SAM" id="SignalP"/>
    </source>
</evidence>
<dbReference type="PANTHER" id="PTHR40111">
    <property type="entry name" value="CEPHALOSPORIN-C DEACETYLASE"/>
    <property type="match status" value="1"/>
</dbReference>
<dbReference type="GO" id="GO:0005976">
    <property type="term" value="P:polysaccharide metabolic process"/>
    <property type="evidence" value="ECO:0007669"/>
    <property type="project" value="TreeGrafter"/>
</dbReference>
<keyword evidence="5" id="KW-1185">Reference proteome</keyword>
<keyword evidence="2" id="KW-0732">Signal</keyword>
<dbReference type="InterPro" id="IPR029058">
    <property type="entry name" value="AB_hydrolase_fold"/>
</dbReference>
<comment type="caution">
    <text evidence="4">The sequence shown here is derived from an EMBL/GenBank/DDBJ whole genome shotgun (WGS) entry which is preliminary data.</text>
</comment>
<dbReference type="EMBL" id="SNYV01000013">
    <property type="protein sequence ID" value="TDQ77821.1"/>
    <property type="molecule type" value="Genomic_DNA"/>
</dbReference>
<feature type="active site" description="Charge relay system" evidence="1">
    <location>
        <position position="410"/>
    </location>
</feature>
<dbReference type="SUPFAM" id="SSF53474">
    <property type="entry name" value="alpha/beta-Hydrolases"/>
    <property type="match status" value="1"/>
</dbReference>
<feature type="active site" description="Charge relay system" evidence="1">
    <location>
        <position position="381"/>
    </location>
</feature>
<dbReference type="OrthoDB" id="3668964at2"/>
<feature type="active site" description="Nucleophile" evidence="1">
    <location>
        <position position="301"/>
    </location>
</feature>
<evidence type="ECO:0000259" key="3">
    <source>
        <dbReference type="Pfam" id="PF05448"/>
    </source>
</evidence>
<dbReference type="Proteomes" id="UP000295292">
    <property type="component" value="Unassembled WGS sequence"/>
</dbReference>
<gene>
    <name evidence="4" type="ORF">CLV99_1786</name>
</gene>
<dbReference type="InterPro" id="IPR039069">
    <property type="entry name" value="CE7"/>
</dbReference>
<evidence type="ECO:0000313" key="5">
    <source>
        <dbReference type="Proteomes" id="UP000295292"/>
    </source>
</evidence>
<dbReference type="Pfam" id="PF05448">
    <property type="entry name" value="AXE1"/>
    <property type="match status" value="1"/>
</dbReference>